<accession>F1D147</accession>
<organism evidence="1 2">
    <name type="scientific">Vibrio phage ICP1</name>
    <dbReference type="NCBI Taxonomy" id="979525"/>
    <lineage>
        <taxon>Viruses</taxon>
        <taxon>Duplodnaviria</taxon>
        <taxon>Heunggongvirae</taxon>
        <taxon>Uroviricota</taxon>
        <taxon>Caudoviricetes</taxon>
        <taxon>Mohonavirus</taxon>
        <taxon>Mohonavirus ICP1</taxon>
    </lineage>
</organism>
<dbReference type="EMBL" id="HQ641347">
    <property type="protein sequence ID" value="ADX87841.1"/>
    <property type="molecule type" value="Genomic_DNA"/>
</dbReference>
<dbReference type="GeneID" id="10228504"/>
<name>F1D147_9CAUD</name>
<sequence>MKIANNYTFKQNKDGSVTVYNHGMFCAIIDEGMSRAKRIFLETV</sequence>
<evidence type="ECO:0000313" key="1">
    <source>
        <dbReference type="EMBL" id="ADX87841.1"/>
    </source>
</evidence>
<dbReference type="Proteomes" id="UP000007502">
    <property type="component" value="Segment"/>
</dbReference>
<protein>
    <submittedName>
        <fullName evidence="1">Uncharacterized protein ORF25</fullName>
    </submittedName>
</protein>
<dbReference type="KEGG" id="vg:10228504"/>
<evidence type="ECO:0000313" key="2">
    <source>
        <dbReference type="Proteomes" id="UP000007502"/>
    </source>
</evidence>
<dbReference type="RefSeq" id="YP_004250966.1">
    <property type="nucleotide sequence ID" value="NC_015157.1"/>
</dbReference>
<gene>
    <name evidence="1" type="primary">ORF25</name>
</gene>
<reference evidence="1 2" key="1">
    <citation type="journal article" date="2011" name="MBio">
        <title>Evidence of a dominant lineage of Vibrio cholerae-specific lytic bacteriophages shed by cholera patients over a 10-year period in Dhaka, Bangladesh.</title>
        <authorList>
            <person name="Seed K.D."/>
            <person name="Bodi K.L."/>
            <person name="Kropinski A.M."/>
            <person name="Ackermann H.W."/>
            <person name="Calderwood S.B."/>
            <person name="Qadri F."/>
            <person name="Camilli A."/>
        </authorList>
    </citation>
    <scope>NUCLEOTIDE SEQUENCE [LARGE SCALE GENOMIC DNA]</scope>
</reference>
<keyword evidence="2" id="KW-1185">Reference proteome</keyword>
<proteinExistence type="predicted"/>